<feature type="domain" description="CHASE" evidence="1">
    <location>
        <begin position="42"/>
        <end position="96"/>
    </location>
</feature>
<reference evidence="3" key="2">
    <citation type="journal article" date="2019" name="Int. J. Syst. Evol. Microbiol.">
        <title>Gordonibacter faecihominis is a later heterotypic synonym of Gordonibacter urolithinfaciens.</title>
        <authorList>
            <person name="Danylec N."/>
            <person name="Stoll D.A."/>
            <person name="Huch M."/>
        </authorList>
    </citation>
    <scope>NUCLEOTIDE SEQUENCE</scope>
    <source>
        <strain evidence="3">DSM 27213</strain>
    </source>
</reference>
<evidence type="ECO:0000259" key="1">
    <source>
        <dbReference type="PROSITE" id="PS50839"/>
    </source>
</evidence>
<proteinExistence type="predicted"/>
<gene>
    <name evidence="3" type="ORF">DMP12_01045</name>
    <name evidence="2" type="ORF">GKG38_03745</name>
</gene>
<dbReference type="EMBL" id="WKZA01000009">
    <property type="protein sequence ID" value="MSA94187.1"/>
    <property type="molecule type" value="Genomic_DNA"/>
</dbReference>
<evidence type="ECO:0000313" key="5">
    <source>
        <dbReference type="Proteomes" id="UP000462865"/>
    </source>
</evidence>
<dbReference type="PROSITE" id="PS50839">
    <property type="entry name" value="CHASE"/>
    <property type="match status" value="1"/>
</dbReference>
<sequence>MNELFRKTDILEAIVVTRDDELSKRRPCLIARRGREEPLHLPSSIMRYLYPLEGNESVLGDNVFSDPYRKVDAQLAVDTKTITLSDLDELTQGGDRLWACASVPAVECCRRLRVLPAHEPAQVDAPSMVPSEGSCATYCRYC</sequence>
<reference evidence="4" key="1">
    <citation type="submission" date="2018-05" db="EMBL/GenBank/DDBJ databases">
        <title>Genome Sequencing of selected type strains of the family Eggerthellaceae.</title>
        <authorList>
            <person name="Danylec N."/>
            <person name="Stoll D.A."/>
            <person name="Doetsch A."/>
            <person name="Huch M."/>
        </authorList>
    </citation>
    <scope>NUCLEOTIDE SEQUENCE [LARGE SCALE GENOMIC DNA]</scope>
    <source>
        <strain evidence="4">DSM 27213</strain>
    </source>
</reference>
<name>A0A423UNZ8_9ACTN</name>
<evidence type="ECO:0000313" key="4">
    <source>
        <dbReference type="Proteomes" id="UP000285258"/>
    </source>
</evidence>
<reference evidence="3" key="3">
    <citation type="journal article" date="2019" name="Microbiol. Resour. Announc.">
        <title>Draft Genome Sequences of Type Strains of Gordonibacter faecihominis, Paraeggerthella hongkongensis, Parvibacter caecicola,Slackia equolifaciens, Slackia faecicanis, and Slackia isoflavoniconvertens.</title>
        <authorList>
            <person name="Danylec N."/>
            <person name="Stoll D.A."/>
            <person name="Dotsch A."/>
            <person name="Huch M."/>
        </authorList>
    </citation>
    <scope>NUCLEOTIDE SEQUENCE</scope>
    <source>
        <strain evidence="3">DSM 27213</strain>
    </source>
</reference>
<evidence type="ECO:0000313" key="2">
    <source>
        <dbReference type="EMBL" id="MSA94187.1"/>
    </source>
</evidence>
<dbReference type="Proteomes" id="UP000285258">
    <property type="component" value="Unassembled WGS sequence"/>
</dbReference>
<accession>A0A423UNZ8</accession>
<evidence type="ECO:0000313" key="3">
    <source>
        <dbReference type="EMBL" id="ROT92107.1"/>
    </source>
</evidence>
<dbReference type="InterPro" id="IPR006189">
    <property type="entry name" value="CHASE_dom"/>
</dbReference>
<organism evidence="3 4">
    <name type="scientific">Gordonibacter urolithinfaciens</name>
    <dbReference type="NCBI Taxonomy" id="1335613"/>
    <lineage>
        <taxon>Bacteria</taxon>
        <taxon>Bacillati</taxon>
        <taxon>Actinomycetota</taxon>
        <taxon>Coriobacteriia</taxon>
        <taxon>Eggerthellales</taxon>
        <taxon>Eggerthellaceae</taxon>
        <taxon>Gordonibacter</taxon>
    </lineage>
</organism>
<comment type="caution">
    <text evidence="3">The sequence shown here is derived from an EMBL/GenBank/DDBJ whole genome shotgun (WGS) entry which is preliminary data.</text>
</comment>
<dbReference type="EMBL" id="QIBW01000001">
    <property type="protein sequence ID" value="ROT92107.1"/>
    <property type="molecule type" value="Genomic_DNA"/>
</dbReference>
<reference evidence="2 5" key="4">
    <citation type="journal article" date="2019" name="Nat. Med.">
        <title>A library of human gut bacterial isolates paired with longitudinal multiomics data enables mechanistic microbiome research.</title>
        <authorList>
            <person name="Poyet M."/>
            <person name="Groussin M."/>
            <person name="Gibbons S.M."/>
            <person name="Avila-Pacheco J."/>
            <person name="Jiang X."/>
            <person name="Kearney S.M."/>
            <person name="Perrotta A.R."/>
            <person name="Berdy B."/>
            <person name="Zhao S."/>
            <person name="Lieberman T.D."/>
            <person name="Swanson P.K."/>
            <person name="Smith M."/>
            <person name="Roesemann S."/>
            <person name="Alexander J.E."/>
            <person name="Rich S.A."/>
            <person name="Livny J."/>
            <person name="Vlamakis H."/>
            <person name="Clish C."/>
            <person name="Bullock K."/>
            <person name="Deik A."/>
            <person name="Scott J."/>
            <person name="Pierce K.A."/>
            <person name="Xavier R.J."/>
            <person name="Alm E.J."/>
        </authorList>
    </citation>
    <scope>NUCLEOTIDE SEQUENCE [LARGE SCALE GENOMIC DNA]</scope>
    <source>
        <strain evidence="2 5">BIOML-A1</strain>
    </source>
</reference>
<dbReference type="Proteomes" id="UP000462865">
    <property type="component" value="Unassembled WGS sequence"/>
</dbReference>
<protein>
    <recommendedName>
        <fullName evidence="1">CHASE domain-containing protein</fullName>
    </recommendedName>
</protein>
<dbReference type="AlphaFoldDB" id="A0A423UNZ8"/>
<dbReference type="GO" id="GO:0003824">
    <property type="term" value="F:catalytic activity"/>
    <property type="evidence" value="ECO:0007669"/>
    <property type="project" value="UniProtKB-ARBA"/>
</dbReference>